<feature type="domain" description="BZIP" evidence="6">
    <location>
        <begin position="270"/>
        <end position="325"/>
    </location>
</feature>
<feature type="compositionally biased region" description="Low complexity" evidence="5">
    <location>
        <begin position="120"/>
        <end position="133"/>
    </location>
</feature>
<name>A0A2Z6S5V2_9GLOM</name>
<dbReference type="SUPFAM" id="SSF57959">
    <property type="entry name" value="Leucine zipper domain"/>
    <property type="match status" value="1"/>
</dbReference>
<dbReference type="CDD" id="cd14690">
    <property type="entry name" value="bZIP_CREB1"/>
    <property type="match status" value="1"/>
</dbReference>
<dbReference type="SMART" id="SM00338">
    <property type="entry name" value="BRLZ"/>
    <property type="match status" value="1"/>
</dbReference>
<sequence length="402" mass="46588">MSRLFLLDLERKTAYLPKSTGKKYQMVSPAKLEVVSQEYNGHESPQETSLLESSEISQHSNQSNASFLEDINIENETINSTSPTLTSHHSCSSTQQQQSFNQNHGNFLNVHCTNTSQNIQPTQGPTPAATPTQKLSPRISISEQNISQSHPELRSLLYSHQHLPLQQQQYLEHIFVEDQYRLQQMIQSQASLGQIMPANYCPQQHQQYQMLADCGQVQIEESSTSFLQPYQPQSSHSQNSHSQDSHSQNSHLVLRHQNNVQRKSQSISESERQRRRLERNRVAARQCRERKKVYVSNLESKVTRLEEENAKLRCEVLELNAKLQQNPVDVQENERLHILTEELKARLYAQEQRYQQSNQLSQEQQQEQQKEESQQQQQQYVNKEYNNNSLPLDAAVKDENNE</sequence>
<reference evidence="7 8" key="1">
    <citation type="submission" date="2017-11" db="EMBL/GenBank/DDBJ databases">
        <title>The genome of Rhizophagus clarus HR1 reveals common genetic basis of auxotrophy among arbuscular mycorrhizal fungi.</title>
        <authorList>
            <person name="Kobayashi Y."/>
        </authorList>
    </citation>
    <scope>NUCLEOTIDE SEQUENCE [LARGE SCALE GENOMIC DNA]</scope>
    <source>
        <strain evidence="7 8">HR1</strain>
    </source>
</reference>
<evidence type="ECO:0000256" key="5">
    <source>
        <dbReference type="SAM" id="MobiDB-lite"/>
    </source>
</evidence>
<feature type="region of interest" description="Disordered" evidence="5">
    <location>
        <begin position="79"/>
        <end position="135"/>
    </location>
</feature>
<evidence type="ECO:0000256" key="3">
    <source>
        <dbReference type="ARBA" id="ARBA00023163"/>
    </source>
</evidence>
<evidence type="ECO:0000256" key="1">
    <source>
        <dbReference type="ARBA" id="ARBA00004123"/>
    </source>
</evidence>
<dbReference type="STRING" id="94130.A0A2Z6S5V2"/>
<accession>A0A2Z6S5V2</accession>
<dbReference type="Proteomes" id="UP000247702">
    <property type="component" value="Unassembled WGS sequence"/>
</dbReference>
<feature type="compositionally biased region" description="Polar residues" evidence="5">
    <location>
        <begin position="380"/>
        <end position="390"/>
    </location>
</feature>
<dbReference type="EMBL" id="BEXD01003925">
    <property type="protein sequence ID" value="GBC04052.1"/>
    <property type="molecule type" value="Genomic_DNA"/>
</dbReference>
<feature type="region of interest" description="Disordered" evidence="5">
    <location>
        <begin position="38"/>
        <end position="63"/>
    </location>
</feature>
<feature type="region of interest" description="Disordered" evidence="5">
    <location>
        <begin position="225"/>
        <end position="282"/>
    </location>
</feature>
<dbReference type="GO" id="GO:0005634">
    <property type="term" value="C:nucleus"/>
    <property type="evidence" value="ECO:0007669"/>
    <property type="project" value="UniProtKB-SubCell"/>
</dbReference>
<feature type="compositionally biased region" description="Low complexity" evidence="5">
    <location>
        <begin position="356"/>
        <end position="367"/>
    </location>
</feature>
<dbReference type="GO" id="GO:0003677">
    <property type="term" value="F:DNA binding"/>
    <property type="evidence" value="ECO:0007669"/>
    <property type="project" value="InterPro"/>
</dbReference>
<evidence type="ECO:0000259" key="6">
    <source>
        <dbReference type="PROSITE" id="PS50217"/>
    </source>
</evidence>
<dbReference type="AlphaFoldDB" id="A0A2Z6S5V2"/>
<feature type="compositionally biased region" description="Low complexity" evidence="5">
    <location>
        <begin position="80"/>
        <end position="99"/>
    </location>
</feature>
<dbReference type="Gene3D" id="1.20.5.170">
    <property type="match status" value="1"/>
</dbReference>
<organism evidence="7 8">
    <name type="scientific">Rhizophagus clarus</name>
    <dbReference type="NCBI Taxonomy" id="94130"/>
    <lineage>
        <taxon>Eukaryota</taxon>
        <taxon>Fungi</taxon>
        <taxon>Fungi incertae sedis</taxon>
        <taxon>Mucoromycota</taxon>
        <taxon>Glomeromycotina</taxon>
        <taxon>Glomeromycetes</taxon>
        <taxon>Glomerales</taxon>
        <taxon>Glomeraceae</taxon>
        <taxon>Rhizophagus</taxon>
    </lineage>
</organism>
<feature type="compositionally biased region" description="Polar residues" evidence="5">
    <location>
        <begin position="100"/>
        <end position="119"/>
    </location>
</feature>
<dbReference type="GO" id="GO:0006357">
    <property type="term" value="P:regulation of transcription by RNA polymerase II"/>
    <property type="evidence" value="ECO:0007669"/>
    <property type="project" value="InterPro"/>
</dbReference>
<dbReference type="Pfam" id="PF00170">
    <property type="entry name" value="bZIP_1"/>
    <property type="match status" value="1"/>
</dbReference>
<feature type="compositionally biased region" description="Low complexity" evidence="5">
    <location>
        <begin position="233"/>
        <end position="251"/>
    </location>
</feature>
<gene>
    <name evidence="7" type="ORF">RclHR1_05490015</name>
</gene>
<dbReference type="InterPro" id="IPR000837">
    <property type="entry name" value="AP-1"/>
</dbReference>
<proteinExistence type="predicted"/>
<protein>
    <recommendedName>
        <fullName evidence="6">BZIP domain-containing protein</fullName>
    </recommendedName>
</protein>
<dbReference type="PROSITE" id="PS00036">
    <property type="entry name" value="BZIP_BASIC"/>
    <property type="match status" value="1"/>
</dbReference>
<dbReference type="InterPro" id="IPR051027">
    <property type="entry name" value="bZIP_transcription_factors"/>
</dbReference>
<evidence type="ECO:0000256" key="4">
    <source>
        <dbReference type="ARBA" id="ARBA00023242"/>
    </source>
</evidence>
<dbReference type="GO" id="GO:0003700">
    <property type="term" value="F:DNA-binding transcription factor activity"/>
    <property type="evidence" value="ECO:0007669"/>
    <property type="project" value="InterPro"/>
</dbReference>
<dbReference type="PANTHER" id="PTHR19304">
    <property type="entry name" value="CYCLIC-AMP RESPONSE ELEMENT BINDING PROTEIN"/>
    <property type="match status" value="1"/>
</dbReference>
<keyword evidence="2" id="KW-0805">Transcription regulation</keyword>
<keyword evidence="3" id="KW-0804">Transcription</keyword>
<dbReference type="PROSITE" id="PS50217">
    <property type="entry name" value="BZIP"/>
    <property type="match status" value="1"/>
</dbReference>
<feature type="compositionally biased region" description="Polar residues" evidence="5">
    <location>
        <begin position="46"/>
        <end position="63"/>
    </location>
</feature>
<keyword evidence="4" id="KW-0539">Nucleus</keyword>
<evidence type="ECO:0000256" key="2">
    <source>
        <dbReference type="ARBA" id="ARBA00023015"/>
    </source>
</evidence>
<comment type="subcellular location">
    <subcellularLocation>
        <location evidence="1">Nucleus</location>
    </subcellularLocation>
</comment>
<evidence type="ECO:0000313" key="7">
    <source>
        <dbReference type="EMBL" id="GBC04052.1"/>
    </source>
</evidence>
<evidence type="ECO:0000313" key="8">
    <source>
        <dbReference type="Proteomes" id="UP000247702"/>
    </source>
</evidence>
<dbReference type="PRINTS" id="PR00042">
    <property type="entry name" value="LEUZIPPRFOS"/>
</dbReference>
<dbReference type="InterPro" id="IPR004827">
    <property type="entry name" value="bZIP"/>
</dbReference>
<feature type="region of interest" description="Disordered" evidence="5">
    <location>
        <begin position="356"/>
        <end position="402"/>
    </location>
</feature>
<keyword evidence="8" id="KW-1185">Reference proteome</keyword>
<dbReference type="InterPro" id="IPR046347">
    <property type="entry name" value="bZIP_sf"/>
</dbReference>
<comment type="caution">
    <text evidence="7">The sequence shown here is derived from an EMBL/GenBank/DDBJ whole genome shotgun (WGS) entry which is preliminary data.</text>
</comment>